<dbReference type="AlphaFoldDB" id="A0AAZ1XY69"/>
<name>A0AAZ1XY69_OREAU</name>
<evidence type="ECO:0000256" key="2">
    <source>
        <dbReference type="SAM" id="Coils"/>
    </source>
</evidence>
<dbReference type="InterPro" id="IPR054465">
    <property type="entry name" value="Integrase_p58-like_C"/>
</dbReference>
<sequence length="408" mass="47104">MARIKNYFHWPGMCSDVTLFCKSCPQCQKSSLKIPSRAPLQSLPIISTPFERLGMDIVGPLERSKAGNHYMLVVTDYATKYPEVFPLRSIKAKAVALCLIQFFSRVGFPREILTDRGTNFMSTLLKQVYQLLGIKSLRTTPYHPQTDGLTERFNQTLKQMLRKFVNETGTDWDRWLPYLLFAYREVPQASTGFSPFELLYGHEVRGPLSLLRETWEGDQERSQAVNVVSYVVQMRERLEKMTELAQAHKAEAQQHQKAWYDQSARQRSFSPGQKVLVLLPSDDSKLLAKWQGPYEIQKKLGQTTYKVAILDQSRSSRVLHINLLKEWVERPKADVFLIREVSEEEEVDDQYLPKPTPQDLDLNHLPEERQAQVRNLCKLDVFSENPGRTDIVEHDIVLKDGASVRRMS</sequence>
<accession>A0AAZ1XY69</accession>
<dbReference type="GO" id="GO:0015074">
    <property type="term" value="P:DNA integration"/>
    <property type="evidence" value="ECO:0007669"/>
    <property type="project" value="InterPro"/>
</dbReference>
<dbReference type="PANTHER" id="PTHR37984">
    <property type="entry name" value="PROTEIN CBG26694"/>
    <property type="match status" value="1"/>
</dbReference>
<dbReference type="InterPro" id="IPR012337">
    <property type="entry name" value="RNaseH-like_sf"/>
</dbReference>
<dbReference type="InterPro" id="IPR050951">
    <property type="entry name" value="Retrovirus_Pol_polyprotein"/>
</dbReference>
<dbReference type="Gene3D" id="1.10.340.70">
    <property type="match status" value="1"/>
</dbReference>
<dbReference type="FunFam" id="3.30.420.10:FF:000032">
    <property type="entry name" value="Retrovirus-related Pol polyprotein from transposon 297-like Protein"/>
    <property type="match status" value="1"/>
</dbReference>
<dbReference type="InterPro" id="IPR041588">
    <property type="entry name" value="Integrase_H2C2"/>
</dbReference>
<dbReference type="Gene3D" id="3.30.420.10">
    <property type="entry name" value="Ribonuclease H-like superfamily/Ribonuclease H"/>
    <property type="match status" value="1"/>
</dbReference>
<protein>
    <recommendedName>
        <fullName evidence="1">Gypsy retrotransposon integrase-like protein 1</fullName>
    </recommendedName>
</protein>
<dbReference type="Proteomes" id="UP000472276">
    <property type="component" value="Unassembled WGS sequence"/>
</dbReference>
<reference evidence="5" key="1">
    <citation type="submission" date="2020-03" db="EMBL/GenBank/DDBJ databases">
        <title>Evolution of repeat sequences and sex chromosomes of tilapia species revealed by chromosome-level genomes.</title>
        <authorList>
            <person name="Xu L."/>
            <person name="Tao W."/>
            <person name="Wang D."/>
            <person name="Zhou Q."/>
        </authorList>
    </citation>
    <scope>NUCLEOTIDE SEQUENCE [LARGE SCALE GENOMIC DNA]</scope>
    <source>
        <strain evidence="5">Israel</strain>
    </source>
</reference>
<evidence type="ECO:0000259" key="3">
    <source>
        <dbReference type="PROSITE" id="PS50994"/>
    </source>
</evidence>
<reference evidence="4" key="3">
    <citation type="submission" date="2025-09" db="UniProtKB">
        <authorList>
            <consortium name="Ensembl"/>
        </authorList>
    </citation>
    <scope>IDENTIFICATION</scope>
</reference>
<dbReference type="InterPro" id="IPR001584">
    <property type="entry name" value="Integrase_cat-core"/>
</dbReference>
<dbReference type="InterPro" id="IPR036397">
    <property type="entry name" value="RNaseH_sf"/>
</dbReference>
<keyword evidence="2" id="KW-0175">Coiled coil</keyword>
<dbReference type="SUPFAM" id="SSF53098">
    <property type="entry name" value="Ribonuclease H-like"/>
    <property type="match status" value="1"/>
</dbReference>
<proteinExistence type="predicted"/>
<dbReference type="GO" id="GO:0003676">
    <property type="term" value="F:nucleic acid binding"/>
    <property type="evidence" value="ECO:0007669"/>
    <property type="project" value="InterPro"/>
</dbReference>
<dbReference type="Pfam" id="PF22938">
    <property type="entry name" value="Integrase_p58_C"/>
    <property type="match status" value="1"/>
</dbReference>
<feature type="domain" description="Integrase catalytic" evidence="3">
    <location>
        <begin position="45"/>
        <end position="203"/>
    </location>
</feature>
<evidence type="ECO:0000313" key="4">
    <source>
        <dbReference type="Ensembl" id="ENSOABP00000072485.1"/>
    </source>
</evidence>
<evidence type="ECO:0000256" key="1">
    <source>
        <dbReference type="ARBA" id="ARBA00039658"/>
    </source>
</evidence>
<reference evidence="4" key="2">
    <citation type="submission" date="2025-08" db="UniProtKB">
        <authorList>
            <consortium name="Ensembl"/>
        </authorList>
    </citation>
    <scope>IDENTIFICATION</scope>
</reference>
<dbReference type="PROSITE" id="PS50994">
    <property type="entry name" value="INTEGRASE"/>
    <property type="match status" value="1"/>
</dbReference>
<feature type="coiled-coil region" evidence="2">
    <location>
        <begin position="231"/>
        <end position="258"/>
    </location>
</feature>
<dbReference type="PANTHER" id="PTHR37984:SF15">
    <property type="entry name" value="INTEGRASE CATALYTIC DOMAIN-CONTAINING PROTEIN"/>
    <property type="match status" value="1"/>
</dbReference>
<keyword evidence="5" id="KW-1185">Reference proteome</keyword>
<dbReference type="Ensembl" id="ENSOABT00000060967.1">
    <property type="protein sequence ID" value="ENSOABP00000072485.1"/>
    <property type="gene ID" value="ENSOABG00000039617.1"/>
</dbReference>
<dbReference type="Pfam" id="PF17921">
    <property type="entry name" value="Integrase_H2C2"/>
    <property type="match status" value="1"/>
</dbReference>
<dbReference type="Pfam" id="PF00665">
    <property type="entry name" value="rve"/>
    <property type="match status" value="1"/>
</dbReference>
<evidence type="ECO:0000313" key="5">
    <source>
        <dbReference type="Proteomes" id="UP000472276"/>
    </source>
</evidence>
<organism evidence="4 5">
    <name type="scientific">Oreochromis aureus</name>
    <name type="common">Israeli tilapia</name>
    <name type="synonym">Chromis aureus</name>
    <dbReference type="NCBI Taxonomy" id="47969"/>
    <lineage>
        <taxon>Eukaryota</taxon>
        <taxon>Metazoa</taxon>
        <taxon>Chordata</taxon>
        <taxon>Craniata</taxon>
        <taxon>Vertebrata</taxon>
        <taxon>Euteleostomi</taxon>
        <taxon>Actinopterygii</taxon>
        <taxon>Neopterygii</taxon>
        <taxon>Teleostei</taxon>
        <taxon>Neoteleostei</taxon>
        <taxon>Acanthomorphata</taxon>
        <taxon>Ovalentaria</taxon>
        <taxon>Cichlomorphae</taxon>
        <taxon>Cichliformes</taxon>
        <taxon>Cichlidae</taxon>
        <taxon>African cichlids</taxon>
        <taxon>Pseudocrenilabrinae</taxon>
        <taxon>Oreochromini</taxon>
        <taxon>Oreochromis</taxon>
    </lineage>
</organism>